<dbReference type="EMBL" id="JAUUTY010000002">
    <property type="protein sequence ID" value="KAK1682908.1"/>
    <property type="molecule type" value="Genomic_DNA"/>
</dbReference>
<reference evidence="2" key="1">
    <citation type="submission" date="2023-07" db="EMBL/GenBank/DDBJ databases">
        <title>A chromosome-level genome assembly of Lolium multiflorum.</title>
        <authorList>
            <person name="Chen Y."/>
            <person name="Copetti D."/>
            <person name="Kolliker R."/>
            <person name="Studer B."/>
        </authorList>
    </citation>
    <scope>NUCLEOTIDE SEQUENCE</scope>
    <source>
        <strain evidence="2">02402/16</strain>
        <tissue evidence="2">Leaf</tissue>
    </source>
</reference>
<protein>
    <submittedName>
        <fullName evidence="2">Uncharacterized protein</fullName>
    </submittedName>
</protein>
<dbReference type="Proteomes" id="UP001231189">
    <property type="component" value="Unassembled WGS sequence"/>
</dbReference>
<gene>
    <name evidence="2" type="ORF">QYE76_043756</name>
</gene>
<name>A0AAD8WYH3_LOLMU</name>
<feature type="region of interest" description="Disordered" evidence="1">
    <location>
        <begin position="48"/>
        <end position="88"/>
    </location>
</feature>
<organism evidence="2 3">
    <name type="scientific">Lolium multiflorum</name>
    <name type="common">Italian ryegrass</name>
    <name type="synonym">Lolium perenne subsp. multiflorum</name>
    <dbReference type="NCBI Taxonomy" id="4521"/>
    <lineage>
        <taxon>Eukaryota</taxon>
        <taxon>Viridiplantae</taxon>
        <taxon>Streptophyta</taxon>
        <taxon>Embryophyta</taxon>
        <taxon>Tracheophyta</taxon>
        <taxon>Spermatophyta</taxon>
        <taxon>Magnoliopsida</taxon>
        <taxon>Liliopsida</taxon>
        <taxon>Poales</taxon>
        <taxon>Poaceae</taxon>
        <taxon>BOP clade</taxon>
        <taxon>Pooideae</taxon>
        <taxon>Poodae</taxon>
        <taxon>Poeae</taxon>
        <taxon>Poeae Chloroplast Group 2 (Poeae type)</taxon>
        <taxon>Loliodinae</taxon>
        <taxon>Loliinae</taxon>
        <taxon>Lolium</taxon>
    </lineage>
</organism>
<keyword evidence="3" id="KW-1185">Reference proteome</keyword>
<proteinExistence type="predicted"/>
<dbReference type="AlphaFoldDB" id="A0AAD8WYH3"/>
<evidence type="ECO:0000313" key="2">
    <source>
        <dbReference type="EMBL" id="KAK1682908.1"/>
    </source>
</evidence>
<comment type="caution">
    <text evidence="2">The sequence shown here is derived from an EMBL/GenBank/DDBJ whole genome shotgun (WGS) entry which is preliminary data.</text>
</comment>
<accession>A0AAD8WYH3</accession>
<sequence length="88" mass="9840">MVKEMGRVFRYLGELIAHEQIDPFRFFGGTFVTSFAVSISAVCYKSSSISSSKLDSEEEEESSNKNNAHESICDAQQPRRIMRTAAAN</sequence>
<evidence type="ECO:0000313" key="3">
    <source>
        <dbReference type="Proteomes" id="UP001231189"/>
    </source>
</evidence>
<evidence type="ECO:0000256" key="1">
    <source>
        <dbReference type="SAM" id="MobiDB-lite"/>
    </source>
</evidence>